<dbReference type="InterPro" id="IPR036758">
    <property type="entry name" value="At5g01610-like"/>
</dbReference>
<sequence>MATKKSQEDQRAKGEIVTDLTIATTTPKAPDGARVPEGACSPLRTSRSTVPEVTACVEKGKMKKMSGVKSKQLLLWVPIVEMSIEEPGGEKIYFKTQWGLGGLFPSLVSWMMRRRRSIWRRLLSNIWG</sequence>
<evidence type="ECO:0000313" key="3">
    <source>
        <dbReference type="Proteomes" id="UP001318860"/>
    </source>
</evidence>
<name>A0ABR0UYC8_REHGL</name>
<proteinExistence type="predicted"/>
<comment type="caution">
    <text evidence="2">The sequence shown here is derived from an EMBL/GenBank/DDBJ whole genome shotgun (WGS) entry which is preliminary data.</text>
</comment>
<dbReference type="Proteomes" id="UP001318860">
    <property type="component" value="Unassembled WGS sequence"/>
</dbReference>
<reference evidence="2 3" key="1">
    <citation type="journal article" date="2021" name="Comput. Struct. Biotechnol. J.">
        <title>De novo genome assembly of the potent medicinal plant Rehmannia glutinosa using nanopore technology.</title>
        <authorList>
            <person name="Ma L."/>
            <person name="Dong C."/>
            <person name="Song C."/>
            <person name="Wang X."/>
            <person name="Zheng X."/>
            <person name="Niu Y."/>
            <person name="Chen S."/>
            <person name="Feng W."/>
        </authorList>
    </citation>
    <scope>NUCLEOTIDE SEQUENCE [LARGE SCALE GENOMIC DNA]</scope>
    <source>
        <strain evidence="2">DH-2019</strain>
    </source>
</reference>
<dbReference type="InterPro" id="IPR007493">
    <property type="entry name" value="DUF538"/>
</dbReference>
<protein>
    <submittedName>
        <fullName evidence="2">Uncharacterized protein</fullName>
    </submittedName>
</protein>
<dbReference type="Pfam" id="PF04398">
    <property type="entry name" value="DUF538"/>
    <property type="match status" value="1"/>
</dbReference>
<dbReference type="SUPFAM" id="SSF141562">
    <property type="entry name" value="At5g01610-like"/>
    <property type="match status" value="1"/>
</dbReference>
<evidence type="ECO:0000256" key="1">
    <source>
        <dbReference type="SAM" id="MobiDB-lite"/>
    </source>
</evidence>
<gene>
    <name evidence="2" type="ORF">DH2020_038458</name>
</gene>
<dbReference type="Gene3D" id="2.30.240.10">
    <property type="entry name" value="At5g01610-like"/>
    <property type="match status" value="1"/>
</dbReference>
<feature type="compositionally biased region" description="Basic and acidic residues" evidence="1">
    <location>
        <begin position="1"/>
        <end position="16"/>
    </location>
</feature>
<feature type="region of interest" description="Disordered" evidence="1">
    <location>
        <begin position="1"/>
        <end position="46"/>
    </location>
</feature>
<keyword evidence="3" id="KW-1185">Reference proteome</keyword>
<dbReference type="EMBL" id="JABTTQ020001858">
    <property type="protein sequence ID" value="KAK6127749.1"/>
    <property type="molecule type" value="Genomic_DNA"/>
</dbReference>
<organism evidence="2 3">
    <name type="scientific">Rehmannia glutinosa</name>
    <name type="common">Chinese foxglove</name>
    <dbReference type="NCBI Taxonomy" id="99300"/>
    <lineage>
        <taxon>Eukaryota</taxon>
        <taxon>Viridiplantae</taxon>
        <taxon>Streptophyta</taxon>
        <taxon>Embryophyta</taxon>
        <taxon>Tracheophyta</taxon>
        <taxon>Spermatophyta</taxon>
        <taxon>Magnoliopsida</taxon>
        <taxon>eudicotyledons</taxon>
        <taxon>Gunneridae</taxon>
        <taxon>Pentapetalae</taxon>
        <taxon>asterids</taxon>
        <taxon>lamiids</taxon>
        <taxon>Lamiales</taxon>
        <taxon>Orobanchaceae</taxon>
        <taxon>Rehmannieae</taxon>
        <taxon>Rehmannia</taxon>
    </lineage>
</organism>
<accession>A0ABR0UYC8</accession>
<evidence type="ECO:0000313" key="2">
    <source>
        <dbReference type="EMBL" id="KAK6127749.1"/>
    </source>
</evidence>